<dbReference type="EMBL" id="BRPK01000003">
    <property type="protein sequence ID" value="GLB36838.1"/>
    <property type="molecule type" value="Genomic_DNA"/>
</dbReference>
<evidence type="ECO:0000256" key="1">
    <source>
        <dbReference type="ARBA" id="ARBA00022741"/>
    </source>
</evidence>
<dbReference type="PROSITE" id="PS50011">
    <property type="entry name" value="PROTEIN_KINASE_DOM"/>
    <property type="match status" value="1"/>
</dbReference>
<dbReference type="GO" id="GO:0005524">
    <property type="term" value="F:ATP binding"/>
    <property type="evidence" value="ECO:0007669"/>
    <property type="project" value="UniProtKB-KW"/>
</dbReference>
<dbReference type="GO" id="GO:0004672">
    <property type="term" value="F:protein kinase activity"/>
    <property type="evidence" value="ECO:0007669"/>
    <property type="project" value="InterPro"/>
</dbReference>
<protein>
    <recommendedName>
        <fullName evidence="3">Protein kinase domain-containing protein</fullName>
    </recommendedName>
</protein>
<dbReference type="InterPro" id="IPR001245">
    <property type="entry name" value="Ser-Thr/Tyr_kinase_cat_dom"/>
</dbReference>
<dbReference type="Gene3D" id="1.10.510.10">
    <property type="entry name" value="Transferase(Phosphotransferase) domain 1"/>
    <property type="match status" value="1"/>
</dbReference>
<dbReference type="InterPro" id="IPR011009">
    <property type="entry name" value="Kinase-like_dom_sf"/>
</dbReference>
<accession>A0A9P3PIZ9</accession>
<reference evidence="4" key="1">
    <citation type="submission" date="2022-07" db="EMBL/GenBank/DDBJ databases">
        <title>The genome of Lyophyllum shimeji provides insight into the initial evolution of ectomycorrhizal fungal genome.</title>
        <authorList>
            <person name="Kobayashi Y."/>
            <person name="Shibata T."/>
            <person name="Hirakawa H."/>
            <person name="Shigenobu S."/>
            <person name="Nishiyama T."/>
            <person name="Yamada A."/>
            <person name="Hasebe M."/>
            <person name="Kawaguchi M."/>
        </authorList>
    </citation>
    <scope>NUCLEOTIDE SEQUENCE</scope>
    <source>
        <strain evidence="4">AT787</strain>
    </source>
</reference>
<dbReference type="Pfam" id="PF07714">
    <property type="entry name" value="PK_Tyr_Ser-Thr"/>
    <property type="match status" value="1"/>
</dbReference>
<feature type="domain" description="Protein kinase" evidence="3">
    <location>
        <begin position="29"/>
        <end position="244"/>
    </location>
</feature>
<name>A0A9P3PIZ9_LYOSH</name>
<evidence type="ECO:0000259" key="3">
    <source>
        <dbReference type="PROSITE" id="PS50011"/>
    </source>
</evidence>
<gene>
    <name evidence="4" type="ORF">LshimejAT787_0311250</name>
</gene>
<dbReference type="Proteomes" id="UP001063166">
    <property type="component" value="Unassembled WGS sequence"/>
</dbReference>
<dbReference type="AlphaFoldDB" id="A0A9P3PIZ9"/>
<dbReference type="PANTHER" id="PTHR27001:SF931">
    <property type="entry name" value="OS11G0664100 PROTEIN"/>
    <property type="match status" value="1"/>
</dbReference>
<keyword evidence="2" id="KW-0067">ATP-binding</keyword>
<dbReference type="InterPro" id="IPR000719">
    <property type="entry name" value="Prot_kinase_dom"/>
</dbReference>
<keyword evidence="1" id="KW-0547">Nucleotide-binding</keyword>
<keyword evidence="5" id="KW-1185">Reference proteome</keyword>
<dbReference type="GO" id="GO:0005886">
    <property type="term" value="C:plasma membrane"/>
    <property type="evidence" value="ECO:0007669"/>
    <property type="project" value="TreeGrafter"/>
</dbReference>
<comment type="caution">
    <text evidence="4">The sequence shown here is derived from an EMBL/GenBank/DDBJ whole genome shotgun (WGS) entry which is preliminary data.</text>
</comment>
<sequence length="244" mass="27156">MPTRTSSTDRYTACWSTHALPKNIPCPVINPHSLHGDAYTSTHYGSLGNMQVEVKVWRGCTRDRRTRDRFITHLAKELDDWKRASGHRNVSPFLGLVDGFSWDGLPSLVTPRYLNGNINQYLRANPRANLLSLLNKVGDALTYMHSLSPPVAHGGIRGANILIADDGEPRLSDLCINFLPHAPDFTVAGDELDAERWMAPEILDPAPELQGYYNVTTPESDVYSFGMTMLELFSGSHPARTLSH</sequence>
<proteinExistence type="predicted"/>
<evidence type="ECO:0000313" key="5">
    <source>
        <dbReference type="Proteomes" id="UP001063166"/>
    </source>
</evidence>
<dbReference type="SUPFAM" id="SSF56112">
    <property type="entry name" value="Protein kinase-like (PK-like)"/>
    <property type="match status" value="1"/>
</dbReference>
<dbReference type="PANTHER" id="PTHR27001">
    <property type="entry name" value="OS01G0253100 PROTEIN"/>
    <property type="match status" value="1"/>
</dbReference>
<evidence type="ECO:0000256" key="2">
    <source>
        <dbReference type="ARBA" id="ARBA00022840"/>
    </source>
</evidence>
<dbReference type="OrthoDB" id="538607at2759"/>
<evidence type="ECO:0000313" key="4">
    <source>
        <dbReference type="EMBL" id="GLB36838.1"/>
    </source>
</evidence>
<organism evidence="4 5">
    <name type="scientific">Lyophyllum shimeji</name>
    <name type="common">Hon-shimeji</name>
    <name type="synonym">Tricholoma shimeji</name>
    <dbReference type="NCBI Taxonomy" id="47721"/>
    <lineage>
        <taxon>Eukaryota</taxon>
        <taxon>Fungi</taxon>
        <taxon>Dikarya</taxon>
        <taxon>Basidiomycota</taxon>
        <taxon>Agaricomycotina</taxon>
        <taxon>Agaricomycetes</taxon>
        <taxon>Agaricomycetidae</taxon>
        <taxon>Agaricales</taxon>
        <taxon>Tricholomatineae</taxon>
        <taxon>Lyophyllaceae</taxon>
        <taxon>Lyophyllum</taxon>
    </lineage>
</organism>